<feature type="compositionally biased region" description="Polar residues" evidence="1">
    <location>
        <begin position="1021"/>
        <end position="1034"/>
    </location>
</feature>
<proteinExistence type="predicted"/>
<feature type="region of interest" description="Disordered" evidence="1">
    <location>
        <begin position="289"/>
        <end position="387"/>
    </location>
</feature>
<organism evidence="2 3">
    <name type="scientific">Kwoniella heveanensis BCC8398</name>
    <dbReference type="NCBI Taxonomy" id="1296120"/>
    <lineage>
        <taxon>Eukaryota</taxon>
        <taxon>Fungi</taxon>
        <taxon>Dikarya</taxon>
        <taxon>Basidiomycota</taxon>
        <taxon>Agaricomycotina</taxon>
        <taxon>Tremellomycetes</taxon>
        <taxon>Tremellales</taxon>
        <taxon>Cryptococcaceae</taxon>
        <taxon>Kwoniella</taxon>
    </lineage>
</organism>
<feature type="region of interest" description="Disordered" evidence="1">
    <location>
        <begin position="930"/>
        <end position="961"/>
    </location>
</feature>
<feature type="compositionally biased region" description="Low complexity" evidence="1">
    <location>
        <begin position="848"/>
        <end position="867"/>
    </location>
</feature>
<feature type="region of interest" description="Disordered" evidence="1">
    <location>
        <begin position="1009"/>
        <end position="1089"/>
    </location>
</feature>
<feature type="compositionally biased region" description="Low complexity" evidence="1">
    <location>
        <begin position="248"/>
        <end position="259"/>
    </location>
</feature>
<accession>A0A1B9H1C7</accession>
<feature type="compositionally biased region" description="Low complexity" evidence="1">
    <location>
        <begin position="355"/>
        <end position="366"/>
    </location>
</feature>
<dbReference type="AlphaFoldDB" id="A0A1B9H1C7"/>
<feature type="compositionally biased region" description="Low complexity" evidence="1">
    <location>
        <begin position="24"/>
        <end position="70"/>
    </location>
</feature>
<feature type="region of interest" description="Disordered" evidence="1">
    <location>
        <begin position="248"/>
        <end position="270"/>
    </location>
</feature>
<feature type="compositionally biased region" description="Polar residues" evidence="1">
    <location>
        <begin position="868"/>
        <end position="890"/>
    </location>
</feature>
<feature type="compositionally biased region" description="Polar residues" evidence="1">
    <location>
        <begin position="324"/>
        <end position="333"/>
    </location>
</feature>
<dbReference type="EMBL" id="KI669493">
    <property type="protein sequence ID" value="OCF37088.1"/>
    <property type="molecule type" value="Genomic_DNA"/>
</dbReference>
<evidence type="ECO:0000256" key="1">
    <source>
        <dbReference type="SAM" id="MobiDB-lite"/>
    </source>
</evidence>
<protein>
    <submittedName>
        <fullName evidence="2">Uncharacterized protein</fullName>
    </submittedName>
</protein>
<evidence type="ECO:0000313" key="2">
    <source>
        <dbReference type="EMBL" id="OCF37088.1"/>
    </source>
</evidence>
<feature type="compositionally biased region" description="Low complexity" evidence="1">
    <location>
        <begin position="289"/>
        <end position="298"/>
    </location>
</feature>
<dbReference type="OrthoDB" id="2526154at2759"/>
<feature type="region of interest" description="Disordered" evidence="1">
    <location>
        <begin position="89"/>
        <end position="108"/>
    </location>
</feature>
<gene>
    <name evidence="2" type="ORF">I316_00993</name>
</gene>
<name>A0A1B9H1C7_9TREE</name>
<feature type="region of interest" description="Disordered" evidence="1">
    <location>
        <begin position="600"/>
        <end position="761"/>
    </location>
</feature>
<sequence length="1117" mass="118061">MSLPHNGSTAPVVTSPLLAWPARPSTRSSPMSTPSSDTFDDASPSYPSRKASSSTTAFSVSVSDGRWSSSKGKERAVEGPQVRVYEHDDAEEEVGQRERHYGPPKKPLNPHQLGRIAQSFGVIIPHLPQQPTPISPTNQRPLSPASSYSQIARPKGRLSPLLGSQAPTRPSPFLLSVIPPLSLLPPTPAATPEQALKTAKRWRRGRLLPLQPTLGSMLVCIAREYGLPSTVGLGVYLVLPGGLSRGVGSSSSAGSSYSSESDEPSGPLVSSSTWSTLFAPHLVQATSTTFASRSSTPSHTPMKGSIGHLDAEAPYPPSPLSMALKSSTSQPTSLGHRPKVRSLSTEPLSKPPDMSHTSHPSTSSSTAMLPPTPASLGTLDTSAPSPNPIVGTIEFDVDMDEATWFEDWRRSGGITRHKRTLTAGSAGGRGMKELELVNRAADERPRFLKDLDVNRPTPERRRLSVEAHNLQVVSASASFSEFSDDVTPDDEEKLEQRRASEGMLAVGDADAKDLLASPIELELVDEGGLVGSLNASTSLKVQEILDKRGSGLVMAEQLDDLEKMMRQLSPREIRLTSPRLLTPRMAAKVANLSLPAVPRRNLARPAPSPLAGGFVSPNPNELDVDPDRDDYANVESSVPDSATGSTHTFGSTLPHEQEQSHPGADDDDIHAPLKEEYEPPKPSWPAVPHGANSPGSPSSIQEFFARPAPAQRNVSSPASISKETMQRMQSELPSNKPAAASEWVPRRPARPPSPKLDHQRTLSHTLSPEFVDFLHRSPPHQTHSQGSIGMGNDEVISPEGSGRKTRRSGSISLKGLRHQMSAKNIGHMWKSDAAASPPMPGRDKETVGLFKGGLDSDSSSSFPGLLSNQGQGQRSVSNPILGSASSTQTDFGPPLPIPTADAADAHAMNTSNSLPHSNKGGRFASKIFGFGKRDHSSSAATASSGDKEKRSRRQPSHDNVAGAASLQISPPITSSFVHAQTQAPSHGSTLQMMDSTPESAALPLGHNASQHQALGHGRAPSQPTHAHSPSFSSGTGTGNGVGYNAGVPPVPPSPHIPASPNTPASPHSVRRKPVPGVSSGDGSSAAVKNSMSLGSMASFVLEDPPKGRRGLGMGMGI</sequence>
<dbReference type="Proteomes" id="UP000092666">
    <property type="component" value="Unassembled WGS sequence"/>
</dbReference>
<feature type="region of interest" description="Disordered" evidence="1">
    <location>
        <begin position="1"/>
        <end position="79"/>
    </location>
</feature>
<feature type="region of interest" description="Disordered" evidence="1">
    <location>
        <begin position="832"/>
        <end position="901"/>
    </location>
</feature>
<feature type="compositionally biased region" description="Low complexity" evidence="1">
    <location>
        <begin position="1074"/>
        <end position="1087"/>
    </location>
</feature>
<feature type="compositionally biased region" description="Pro residues" evidence="1">
    <location>
        <begin position="1048"/>
        <end position="1057"/>
    </location>
</feature>
<feature type="compositionally biased region" description="Polar residues" evidence="1">
    <location>
        <begin position="1"/>
        <end position="12"/>
    </location>
</feature>
<feature type="region of interest" description="Disordered" evidence="1">
    <location>
        <begin position="774"/>
        <end position="817"/>
    </location>
</feature>
<reference evidence="3" key="2">
    <citation type="submission" date="2013-12" db="EMBL/GenBank/DDBJ databases">
        <title>Evolution of pathogenesis and genome organization in the Tremellales.</title>
        <authorList>
            <person name="Cuomo C."/>
            <person name="Litvintseva A."/>
            <person name="Heitman J."/>
            <person name="Chen Y."/>
            <person name="Sun S."/>
            <person name="Springer D."/>
            <person name="Dromer F."/>
            <person name="Young S."/>
            <person name="Zeng Q."/>
            <person name="Chapman S."/>
            <person name="Gujja S."/>
            <person name="Saif S."/>
            <person name="Birren B."/>
        </authorList>
    </citation>
    <scope>NUCLEOTIDE SEQUENCE [LARGE SCALE GENOMIC DNA]</scope>
    <source>
        <strain evidence="3">BCC8398</strain>
    </source>
</reference>
<evidence type="ECO:0000313" key="3">
    <source>
        <dbReference type="Proteomes" id="UP000092666"/>
    </source>
</evidence>
<feature type="region of interest" description="Disordered" evidence="1">
    <location>
        <begin position="126"/>
        <end position="150"/>
    </location>
</feature>
<feature type="compositionally biased region" description="Polar residues" evidence="1">
    <location>
        <begin position="634"/>
        <end position="651"/>
    </location>
</feature>
<feature type="compositionally biased region" description="Polar residues" evidence="1">
    <location>
        <begin position="712"/>
        <end position="733"/>
    </location>
</feature>
<keyword evidence="3" id="KW-1185">Reference proteome</keyword>
<feature type="compositionally biased region" description="Polar residues" evidence="1">
    <location>
        <begin position="135"/>
        <end position="150"/>
    </location>
</feature>
<reference evidence="2 3" key="1">
    <citation type="submission" date="2013-07" db="EMBL/GenBank/DDBJ databases">
        <title>The Genome Sequence of Cryptococcus heveanensis BCC8398.</title>
        <authorList>
            <consortium name="The Broad Institute Genome Sequencing Platform"/>
            <person name="Cuomo C."/>
            <person name="Litvintseva A."/>
            <person name="Chen Y."/>
            <person name="Heitman J."/>
            <person name="Sun S."/>
            <person name="Springer D."/>
            <person name="Dromer F."/>
            <person name="Young S.K."/>
            <person name="Zeng Q."/>
            <person name="Gargeya S."/>
            <person name="Fitzgerald M."/>
            <person name="Abouelleil A."/>
            <person name="Alvarado L."/>
            <person name="Berlin A.M."/>
            <person name="Chapman S.B."/>
            <person name="Dewar J."/>
            <person name="Goldberg J."/>
            <person name="Griggs A."/>
            <person name="Gujja S."/>
            <person name="Hansen M."/>
            <person name="Howarth C."/>
            <person name="Imamovic A."/>
            <person name="Larimer J."/>
            <person name="McCowan C."/>
            <person name="Murphy C."/>
            <person name="Pearson M."/>
            <person name="Priest M."/>
            <person name="Roberts A."/>
            <person name="Saif S."/>
            <person name="Shea T."/>
            <person name="Sykes S."/>
            <person name="Wortman J."/>
            <person name="Nusbaum C."/>
            <person name="Birren B."/>
        </authorList>
    </citation>
    <scope>NUCLEOTIDE SEQUENCE [LARGE SCALE GENOMIC DNA]</scope>
    <source>
        <strain evidence="2 3">BCC8398</strain>
    </source>
</reference>
<feature type="compositionally biased region" description="Basic and acidic residues" evidence="1">
    <location>
        <begin position="669"/>
        <end position="679"/>
    </location>
</feature>